<name>X6MZM4_RETFI</name>
<feature type="compositionally biased region" description="Basic and acidic residues" evidence="1">
    <location>
        <begin position="177"/>
        <end position="194"/>
    </location>
</feature>
<comment type="caution">
    <text evidence="2">The sequence shown here is derived from an EMBL/GenBank/DDBJ whole genome shotgun (WGS) entry which is preliminary data.</text>
</comment>
<organism evidence="2 3">
    <name type="scientific">Reticulomyxa filosa</name>
    <dbReference type="NCBI Taxonomy" id="46433"/>
    <lineage>
        <taxon>Eukaryota</taxon>
        <taxon>Sar</taxon>
        <taxon>Rhizaria</taxon>
        <taxon>Retaria</taxon>
        <taxon>Foraminifera</taxon>
        <taxon>Monothalamids</taxon>
        <taxon>Reticulomyxidae</taxon>
        <taxon>Reticulomyxa</taxon>
    </lineage>
</organism>
<dbReference type="GO" id="GO:0020037">
    <property type="term" value="F:heme binding"/>
    <property type="evidence" value="ECO:0007669"/>
    <property type="project" value="InterPro"/>
</dbReference>
<feature type="compositionally biased region" description="Polar residues" evidence="1">
    <location>
        <begin position="307"/>
        <end position="324"/>
    </location>
</feature>
<feature type="compositionally biased region" description="Basic and acidic residues" evidence="1">
    <location>
        <begin position="131"/>
        <end position="170"/>
    </location>
</feature>
<evidence type="ECO:0000256" key="1">
    <source>
        <dbReference type="SAM" id="MobiDB-lite"/>
    </source>
</evidence>
<feature type="region of interest" description="Disordered" evidence="1">
    <location>
        <begin position="307"/>
        <end position="331"/>
    </location>
</feature>
<feature type="compositionally biased region" description="Polar residues" evidence="1">
    <location>
        <begin position="114"/>
        <end position="124"/>
    </location>
</feature>
<dbReference type="Gene3D" id="1.10.490.10">
    <property type="entry name" value="Globins"/>
    <property type="match status" value="1"/>
</dbReference>
<evidence type="ECO:0000313" key="2">
    <source>
        <dbReference type="EMBL" id="ETO19271.1"/>
    </source>
</evidence>
<dbReference type="SUPFAM" id="SSF46458">
    <property type="entry name" value="Globin-like"/>
    <property type="match status" value="1"/>
</dbReference>
<accession>X6MZM4</accession>
<evidence type="ECO:0000313" key="3">
    <source>
        <dbReference type="Proteomes" id="UP000023152"/>
    </source>
</evidence>
<dbReference type="EMBL" id="ASPP01013851">
    <property type="protein sequence ID" value="ETO19271.1"/>
    <property type="molecule type" value="Genomic_DNA"/>
</dbReference>
<feature type="region of interest" description="Disordered" evidence="1">
    <location>
        <begin position="41"/>
        <end position="60"/>
    </location>
</feature>
<keyword evidence="3" id="KW-1185">Reference proteome</keyword>
<gene>
    <name evidence="2" type="ORF">RFI_17959</name>
</gene>
<dbReference type="GO" id="GO:0019825">
    <property type="term" value="F:oxygen binding"/>
    <property type="evidence" value="ECO:0007669"/>
    <property type="project" value="InterPro"/>
</dbReference>
<dbReference type="AlphaFoldDB" id="X6MZM4"/>
<dbReference type="InterPro" id="IPR044399">
    <property type="entry name" value="Mb-like_M"/>
</dbReference>
<dbReference type="CDD" id="cd01040">
    <property type="entry name" value="Mb-like"/>
    <property type="match status" value="1"/>
</dbReference>
<feature type="region of interest" description="Disordered" evidence="1">
    <location>
        <begin position="99"/>
        <end position="194"/>
    </location>
</feature>
<protein>
    <submittedName>
        <fullName evidence="2">Uncharacterized protein</fullName>
    </submittedName>
</protein>
<dbReference type="Proteomes" id="UP000023152">
    <property type="component" value="Unassembled WGS sequence"/>
</dbReference>
<reference evidence="2 3" key="1">
    <citation type="journal article" date="2013" name="Curr. Biol.">
        <title>The Genome of the Foraminiferan Reticulomyxa filosa.</title>
        <authorList>
            <person name="Glockner G."/>
            <person name="Hulsmann N."/>
            <person name="Schleicher M."/>
            <person name="Noegel A.A."/>
            <person name="Eichinger L."/>
            <person name="Gallinger C."/>
            <person name="Pawlowski J."/>
            <person name="Sierra R."/>
            <person name="Euteneuer U."/>
            <person name="Pillet L."/>
            <person name="Moustafa A."/>
            <person name="Platzer M."/>
            <person name="Groth M."/>
            <person name="Szafranski K."/>
            <person name="Schliwa M."/>
        </authorList>
    </citation>
    <scope>NUCLEOTIDE SEQUENCE [LARGE SCALE GENOMIC DNA]</scope>
</reference>
<dbReference type="InterPro" id="IPR009050">
    <property type="entry name" value="Globin-like_sf"/>
</dbReference>
<dbReference type="InterPro" id="IPR012292">
    <property type="entry name" value="Globin/Proto"/>
</dbReference>
<proteinExistence type="predicted"/>
<sequence>MTLFKTKLVRVTDICTIFFFFLQISYVLTLLSSAKDLFGTNKKRNKNNKNMGNNVGDFDSTMARRAQTDLGLARKSSTKGPGEGILGYTATLPIGQGFTLSGGAMEERSEEEQQNASIEKSSTLEIGMDSQNEKEKQKERERERERHKEREKREKEKNESKEIENKETENKKKKKEKEKEKEMDKRMQKRGKERERVNANLRTQERIPKIKTTTSAQTYSRAGVTTGTKGTLGTERFALGVVGTGLDNAAIKRTNSPMSHKKTKSESTGISANAIKVTLPTSDNRVPNAFALYNNDSPEGFRFVTTSPVENGNQSPISKSNTITPIPDADTDGLRHAASMRFDKTSESRSAHPRPQNVRVSFVHNPRKHLKNHSKSEGSSLRKTYMPELAKSHDSAHQPENLPQLDIFNTELVDICWVFWKDNVDILPRNPKKKIPLARRLFIRGNVDTQALKYLDMAGWLLRLLRKSDQASVLKSLQMLGIQHASWGIKTEYFLLFEECLHCALADVLFFFFCDRITYTQI</sequence>